<feature type="signal peptide" evidence="1">
    <location>
        <begin position="1"/>
        <end position="15"/>
    </location>
</feature>
<dbReference type="EMBL" id="CADCXU010007502">
    <property type="protein sequence ID" value="CAA9998866.1"/>
    <property type="molecule type" value="Genomic_DNA"/>
</dbReference>
<name>A0A6H5G942_9HEMI</name>
<evidence type="ECO:0000313" key="2">
    <source>
        <dbReference type="EMBL" id="CAA9998866.1"/>
    </source>
</evidence>
<feature type="chain" id="PRO_5026323309" description="Secreted protein" evidence="1">
    <location>
        <begin position="16"/>
        <end position="145"/>
    </location>
</feature>
<organism evidence="2 3">
    <name type="scientific">Nesidiocoris tenuis</name>
    <dbReference type="NCBI Taxonomy" id="355587"/>
    <lineage>
        <taxon>Eukaryota</taxon>
        <taxon>Metazoa</taxon>
        <taxon>Ecdysozoa</taxon>
        <taxon>Arthropoda</taxon>
        <taxon>Hexapoda</taxon>
        <taxon>Insecta</taxon>
        <taxon>Pterygota</taxon>
        <taxon>Neoptera</taxon>
        <taxon>Paraneoptera</taxon>
        <taxon>Hemiptera</taxon>
        <taxon>Heteroptera</taxon>
        <taxon>Panheteroptera</taxon>
        <taxon>Cimicomorpha</taxon>
        <taxon>Miridae</taxon>
        <taxon>Dicyphina</taxon>
        <taxon>Nesidiocoris</taxon>
    </lineage>
</organism>
<dbReference type="Proteomes" id="UP000479000">
    <property type="component" value="Unassembled WGS sequence"/>
</dbReference>
<proteinExistence type="predicted"/>
<evidence type="ECO:0000313" key="3">
    <source>
        <dbReference type="Proteomes" id="UP000479000"/>
    </source>
</evidence>
<keyword evidence="3" id="KW-1185">Reference proteome</keyword>
<dbReference type="AlphaFoldDB" id="A0A6H5G942"/>
<gene>
    <name evidence="2" type="ORF">NTEN_LOCUS5149</name>
</gene>
<sequence length="145" mass="15409">MVLLYLVVGASSCDAVELSEAFLPRFTGLGGAAGHSTTVGSSGLRFEGILERKSTNIKPNRTTWDSNLATPAQVTNVHDSNLAPPTQNTIRARLEPHTSSSDYLTRQDSNLAPRAHVPHRAGLEPGTSCSGFQVRVVPGSENILS</sequence>
<reference evidence="2 3" key="1">
    <citation type="submission" date="2020-02" db="EMBL/GenBank/DDBJ databases">
        <authorList>
            <person name="Ferguson B K."/>
        </authorList>
    </citation>
    <scope>NUCLEOTIDE SEQUENCE [LARGE SCALE GENOMIC DNA]</scope>
</reference>
<protein>
    <recommendedName>
        <fullName evidence="4">Secreted protein</fullName>
    </recommendedName>
</protein>
<evidence type="ECO:0008006" key="4">
    <source>
        <dbReference type="Google" id="ProtNLM"/>
    </source>
</evidence>
<evidence type="ECO:0000256" key="1">
    <source>
        <dbReference type="SAM" id="SignalP"/>
    </source>
</evidence>
<accession>A0A6H5G942</accession>
<keyword evidence="1" id="KW-0732">Signal</keyword>